<dbReference type="Pfam" id="PF00561">
    <property type="entry name" value="Abhydrolase_1"/>
    <property type="match status" value="1"/>
</dbReference>
<accession>A0A1D8GN26</accession>
<feature type="domain" description="AB hydrolase-1" evidence="1">
    <location>
        <begin position="53"/>
        <end position="160"/>
    </location>
</feature>
<dbReference type="InterPro" id="IPR000073">
    <property type="entry name" value="AB_hydrolase_1"/>
</dbReference>
<organism evidence="2 3">
    <name type="scientific">Geosporobacter ferrireducens</name>
    <dbReference type="NCBI Taxonomy" id="1424294"/>
    <lineage>
        <taxon>Bacteria</taxon>
        <taxon>Bacillati</taxon>
        <taxon>Bacillota</taxon>
        <taxon>Clostridia</taxon>
        <taxon>Peptostreptococcales</taxon>
        <taxon>Thermotaleaceae</taxon>
        <taxon>Geosporobacter</taxon>
    </lineage>
</organism>
<dbReference type="PANTHER" id="PTHR42886">
    <property type="entry name" value="RE40534P-RELATED"/>
    <property type="match status" value="1"/>
</dbReference>
<evidence type="ECO:0000313" key="2">
    <source>
        <dbReference type="EMBL" id="AOT72293.1"/>
    </source>
</evidence>
<dbReference type="KEGG" id="gfe:Gferi_23745"/>
<dbReference type="RefSeq" id="WP_069980602.1">
    <property type="nucleotide sequence ID" value="NZ_CP017269.1"/>
</dbReference>
<dbReference type="Gene3D" id="3.40.50.1820">
    <property type="entry name" value="alpha/beta hydrolase"/>
    <property type="match status" value="1"/>
</dbReference>
<dbReference type="PANTHER" id="PTHR42886:SF64">
    <property type="entry name" value="HYDROLASE"/>
    <property type="match status" value="1"/>
</dbReference>
<proteinExistence type="predicted"/>
<sequence length="319" mass="36098">MIFLIAVILLVFLSAIYHLFMLKVEAKKYKPAGKLFEIDGHKMHITGNGEGTPVVIMTCGSGAPSAYTEYCNIEPQLSKITRTCIYERPGYGWSEPASTPRHTEQIVEDLHRLLEKAQEKPPYILVAHSLGAMEAILYTHKYPEEVAGIVIIDGTSPYKHINYPESSIPIVFLYLLRVINNLGLIRIVSELKLIPLLNRRLSAMPKDIGPVEKAMIYRNISNKMIIKEGDSLKEVAEKMYKVLSLNDIPLILLASDHSMKNLPGWEKSQNNLLELSRHSKLEIINGSNHISILQEHSTKIVKEIELIINTIRQEHKSMI</sequence>
<dbReference type="EMBL" id="CP017269">
    <property type="protein sequence ID" value="AOT72293.1"/>
    <property type="molecule type" value="Genomic_DNA"/>
</dbReference>
<name>A0A1D8GN26_9FIRM</name>
<dbReference type="AlphaFoldDB" id="A0A1D8GN26"/>
<dbReference type="SUPFAM" id="SSF53474">
    <property type="entry name" value="alpha/beta-Hydrolases"/>
    <property type="match status" value="1"/>
</dbReference>
<evidence type="ECO:0000313" key="3">
    <source>
        <dbReference type="Proteomes" id="UP000095743"/>
    </source>
</evidence>
<gene>
    <name evidence="2" type="ORF">Gferi_23745</name>
</gene>
<keyword evidence="3" id="KW-1185">Reference proteome</keyword>
<protein>
    <recommendedName>
        <fullName evidence="1">AB hydrolase-1 domain-containing protein</fullName>
    </recommendedName>
</protein>
<dbReference type="OrthoDB" id="1817159at2"/>
<dbReference type="STRING" id="1424294.Gferi_23745"/>
<reference evidence="2 3" key="1">
    <citation type="submission" date="2016-09" db="EMBL/GenBank/DDBJ databases">
        <title>Genomic analysis reveals versatility of anaerobic energy metabolism of Geosporobacter ferrireducens IRF9 of phylum Firmicutes.</title>
        <authorList>
            <person name="Kim S.-J."/>
        </authorList>
    </citation>
    <scope>NUCLEOTIDE SEQUENCE [LARGE SCALE GENOMIC DNA]</scope>
    <source>
        <strain evidence="2 3">IRF9</strain>
    </source>
</reference>
<dbReference type="Proteomes" id="UP000095743">
    <property type="component" value="Chromosome"/>
</dbReference>
<dbReference type="InterPro" id="IPR029058">
    <property type="entry name" value="AB_hydrolase_fold"/>
</dbReference>
<evidence type="ECO:0000259" key="1">
    <source>
        <dbReference type="Pfam" id="PF00561"/>
    </source>
</evidence>